<keyword evidence="7 11" id="KW-0067">ATP-binding</keyword>
<dbReference type="InterPro" id="IPR005467">
    <property type="entry name" value="His_kinase_dom"/>
</dbReference>
<dbReference type="SMART" id="SM00387">
    <property type="entry name" value="HATPase_c"/>
    <property type="match status" value="1"/>
</dbReference>
<keyword evidence="4" id="KW-0808">Transferase</keyword>
<feature type="transmembrane region" description="Helical" evidence="9">
    <location>
        <begin position="65"/>
        <end position="86"/>
    </location>
</feature>
<dbReference type="InterPro" id="IPR031621">
    <property type="entry name" value="HisKA_7TM"/>
</dbReference>
<keyword evidence="3" id="KW-0597">Phosphoprotein</keyword>
<evidence type="ECO:0000313" key="12">
    <source>
        <dbReference type="Proteomes" id="UP000830434"/>
    </source>
</evidence>
<dbReference type="PRINTS" id="PR00344">
    <property type="entry name" value="BCTRLSENSOR"/>
</dbReference>
<feature type="transmembrane region" description="Helical" evidence="9">
    <location>
        <begin position="142"/>
        <end position="163"/>
    </location>
</feature>
<keyword evidence="5" id="KW-0547">Nucleotide-binding</keyword>
<dbReference type="PANTHER" id="PTHR42878:SF7">
    <property type="entry name" value="SENSOR HISTIDINE KINASE GLRK"/>
    <property type="match status" value="1"/>
</dbReference>
<dbReference type="AlphaFoldDB" id="A0A8U0IM54"/>
<dbReference type="EMBL" id="CP096658">
    <property type="protein sequence ID" value="UPW01099.1"/>
    <property type="molecule type" value="Genomic_DNA"/>
</dbReference>
<gene>
    <name evidence="11" type="ORF">M0R88_03110</name>
</gene>
<feature type="domain" description="Histidine kinase" evidence="10">
    <location>
        <begin position="342"/>
        <end position="550"/>
    </location>
</feature>
<keyword evidence="12" id="KW-1185">Reference proteome</keyword>
<evidence type="ECO:0000256" key="3">
    <source>
        <dbReference type="ARBA" id="ARBA00022553"/>
    </source>
</evidence>
<dbReference type="GO" id="GO:0005524">
    <property type="term" value="F:ATP binding"/>
    <property type="evidence" value="ECO:0007669"/>
    <property type="project" value="UniProtKB-KW"/>
</dbReference>
<accession>A0A8U0IM54</accession>
<dbReference type="InterPro" id="IPR050351">
    <property type="entry name" value="BphY/WalK/GraS-like"/>
</dbReference>
<proteinExistence type="predicted"/>
<comment type="catalytic activity">
    <reaction evidence="1">
        <text>ATP + protein L-histidine = ADP + protein N-phospho-L-histidine.</text>
        <dbReference type="EC" id="2.7.13.3"/>
    </reaction>
</comment>
<dbReference type="InterPro" id="IPR004358">
    <property type="entry name" value="Sig_transdc_His_kin-like_C"/>
</dbReference>
<dbReference type="Gene3D" id="1.10.287.130">
    <property type="match status" value="1"/>
</dbReference>
<dbReference type="InterPro" id="IPR036890">
    <property type="entry name" value="HATPase_C_sf"/>
</dbReference>
<evidence type="ECO:0000256" key="7">
    <source>
        <dbReference type="ARBA" id="ARBA00022840"/>
    </source>
</evidence>
<protein>
    <recommendedName>
        <fullName evidence="2">histidine kinase</fullName>
        <ecNumber evidence="2">2.7.13.3</ecNumber>
    </recommendedName>
</protein>
<dbReference type="GeneID" id="72188811"/>
<keyword evidence="9" id="KW-1133">Transmembrane helix</keyword>
<evidence type="ECO:0000256" key="9">
    <source>
        <dbReference type="SAM" id="Phobius"/>
    </source>
</evidence>
<dbReference type="SMART" id="SM00388">
    <property type="entry name" value="HisKA"/>
    <property type="match status" value="1"/>
</dbReference>
<reference evidence="11" key="1">
    <citation type="submission" date="2022-04" db="EMBL/GenBank/DDBJ databases">
        <title>Diverse halophilic archaea isolated from saline environments.</title>
        <authorList>
            <person name="Cui H.-L."/>
        </authorList>
    </citation>
    <scope>NUCLEOTIDE SEQUENCE</scope>
    <source>
        <strain evidence="11">XZYJT40</strain>
    </source>
</reference>
<feature type="transmembrane region" description="Helical" evidence="9">
    <location>
        <begin position="6"/>
        <end position="26"/>
    </location>
</feature>
<dbReference type="GO" id="GO:0007234">
    <property type="term" value="P:osmosensory signaling via phosphorelay pathway"/>
    <property type="evidence" value="ECO:0007669"/>
    <property type="project" value="TreeGrafter"/>
</dbReference>
<dbReference type="PANTHER" id="PTHR42878">
    <property type="entry name" value="TWO-COMPONENT HISTIDINE KINASE"/>
    <property type="match status" value="1"/>
</dbReference>
<sequence length="554" mass="61023">MELSLLAYVVLFGLSGVACLGSIPRARTIQHAGTRNALTVFLGSSALWCGGYLGYLLAPTTTSKLALYITGFVFAFIAVGSWVYFCAEYTGRSVQNTLFLYPALAVFLFFTVLKITNPLHNLYFTTEWTTQPFPHLAINHQLLYWVVLGLSYSVIMLGFFMLAERLYHTGTDSRPLIILFGITGVPAVATILSDQVETLLPLMYEPPGVAVFAVGTLFVYFDRFEAIRLTGGTTKPTIYLDQSNQVRDYNQAAEAIFPALADAIGNSIDDISATLADHISEPGVVAVTENGETRYYEVSTNPFLSGEVETGRLVTITDVTDRETYRNQLEEKTEQLEALNRVVRHDIRNDMTVVLGWAEALRDHVDKDGKAALERVIQSSENVVDLTDSARDFVESLAGNRTAELKPIDLRNTIDTELTTVQEAHSDAHFEIVGELPQVTVQANEMLSSVFRNLLGNAIRHNDKSTPKITVSGVLDGDTVQIRVADNGPGIPDEQKERIFGKDEKGIDSPGSGIGLYLVYTLMNQFDGAVWVEDNDPTGSIFVVELPVHESAER</sequence>
<evidence type="ECO:0000256" key="1">
    <source>
        <dbReference type="ARBA" id="ARBA00000085"/>
    </source>
</evidence>
<keyword evidence="9" id="KW-0812">Transmembrane</keyword>
<evidence type="ECO:0000256" key="4">
    <source>
        <dbReference type="ARBA" id="ARBA00022679"/>
    </source>
</evidence>
<dbReference type="GO" id="GO:0030295">
    <property type="term" value="F:protein kinase activator activity"/>
    <property type="evidence" value="ECO:0007669"/>
    <property type="project" value="TreeGrafter"/>
</dbReference>
<dbReference type="KEGG" id="haxz:M0R88_03110"/>
<evidence type="ECO:0000259" key="10">
    <source>
        <dbReference type="PROSITE" id="PS50109"/>
    </source>
</evidence>
<dbReference type="Pfam" id="PF02518">
    <property type="entry name" value="HATPase_c"/>
    <property type="match status" value="1"/>
</dbReference>
<organism evidence="11 12">
    <name type="scientific">Halorussus gelatinilyticus</name>
    <dbReference type="NCBI Taxonomy" id="2937524"/>
    <lineage>
        <taxon>Archaea</taxon>
        <taxon>Methanobacteriati</taxon>
        <taxon>Methanobacteriota</taxon>
        <taxon>Stenosarchaea group</taxon>
        <taxon>Halobacteria</taxon>
        <taxon>Halobacteriales</taxon>
        <taxon>Haladaptataceae</taxon>
        <taxon>Halorussus</taxon>
    </lineage>
</organism>
<dbReference type="Pfam" id="PF00512">
    <property type="entry name" value="HisKA"/>
    <property type="match status" value="1"/>
</dbReference>
<dbReference type="CDD" id="cd00082">
    <property type="entry name" value="HisKA"/>
    <property type="match status" value="1"/>
</dbReference>
<keyword evidence="6" id="KW-0418">Kinase</keyword>
<dbReference type="Pfam" id="PF13596">
    <property type="entry name" value="PAS_10"/>
    <property type="match status" value="1"/>
</dbReference>
<name>A0A8U0IM54_9EURY</name>
<evidence type="ECO:0000256" key="2">
    <source>
        <dbReference type="ARBA" id="ARBA00012438"/>
    </source>
</evidence>
<evidence type="ECO:0000256" key="5">
    <source>
        <dbReference type="ARBA" id="ARBA00022741"/>
    </source>
</evidence>
<feature type="transmembrane region" description="Helical" evidence="9">
    <location>
        <begin position="38"/>
        <end position="59"/>
    </location>
</feature>
<feature type="transmembrane region" description="Helical" evidence="9">
    <location>
        <begin position="204"/>
        <end position="221"/>
    </location>
</feature>
<dbReference type="Pfam" id="PF16927">
    <property type="entry name" value="HisKA_7TM"/>
    <property type="match status" value="1"/>
</dbReference>
<dbReference type="CDD" id="cd00075">
    <property type="entry name" value="HATPase"/>
    <property type="match status" value="1"/>
</dbReference>
<evidence type="ECO:0000313" key="11">
    <source>
        <dbReference type="EMBL" id="UPW01099.1"/>
    </source>
</evidence>
<keyword evidence="9" id="KW-0472">Membrane</keyword>
<dbReference type="SUPFAM" id="SSF55785">
    <property type="entry name" value="PYP-like sensor domain (PAS domain)"/>
    <property type="match status" value="1"/>
</dbReference>
<feature type="transmembrane region" description="Helical" evidence="9">
    <location>
        <begin position="98"/>
        <end position="116"/>
    </location>
</feature>
<dbReference type="RefSeq" id="WP_248655505.1">
    <property type="nucleotide sequence ID" value="NZ_CP096658.1"/>
</dbReference>
<dbReference type="EC" id="2.7.13.3" evidence="2"/>
<dbReference type="Proteomes" id="UP000830434">
    <property type="component" value="Chromosome"/>
</dbReference>
<feature type="transmembrane region" description="Helical" evidence="9">
    <location>
        <begin position="175"/>
        <end position="192"/>
    </location>
</feature>
<dbReference type="Gene3D" id="3.30.565.10">
    <property type="entry name" value="Histidine kinase-like ATPase, C-terminal domain"/>
    <property type="match status" value="1"/>
</dbReference>
<dbReference type="GO" id="GO:0000155">
    <property type="term" value="F:phosphorelay sensor kinase activity"/>
    <property type="evidence" value="ECO:0007669"/>
    <property type="project" value="InterPro"/>
</dbReference>
<dbReference type="InterPro" id="IPR003661">
    <property type="entry name" value="HisK_dim/P_dom"/>
</dbReference>
<dbReference type="SUPFAM" id="SSF47384">
    <property type="entry name" value="Homodimeric domain of signal transducing histidine kinase"/>
    <property type="match status" value="1"/>
</dbReference>
<dbReference type="InterPro" id="IPR035965">
    <property type="entry name" value="PAS-like_dom_sf"/>
</dbReference>
<evidence type="ECO:0000256" key="8">
    <source>
        <dbReference type="ARBA" id="ARBA00023012"/>
    </source>
</evidence>
<evidence type="ECO:0000256" key="6">
    <source>
        <dbReference type="ARBA" id="ARBA00022777"/>
    </source>
</evidence>
<dbReference type="PROSITE" id="PS50109">
    <property type="entry name" value="HIS_KIN"/>
    <property type="match status" value="1"/>
</dbReference>
<dbReference type="InterPro" id="IPR036097">
    <property type="entry name" value="HisK_dim/P_sf"/>
</dbReference>
<keyword evidence="8" id="KW-0902">Two-component regulatory system</keyword>
<dbReference type="InterPro" id="IPR003594">
    <property type="entry name" value="HATPase_dom"/>
</dbReference>
<dbReference type="GO" id="GO:0000156">
    <property type="term" value="F:phosphorelay response regulator activity"/>
    <property type="evidence" value="ECO:0007669"/>
    <property type="project" value="TreeGrafter"/>
</dbReference>
<dbReference type="SUPFAM" id="SSF55874">
    <property type="entry name" value="ATPase domain of HSP90 chaperone/DNA topoisomerase II/histidine kinase"/>
    <property type="match status" value="1"/>
</dbReference>